<feature type="transmembrane region" description="Helical" evidence="1">
    <location>
        <begin position="155"/>
        <end position="175"/>
    </location>
</feature>
<keyword evidence="1" id="KW-0472">Membrane</keyword>
<keyword evidence="1" id="KW-1133">Transmembrane helix</keyword>
<keyword evidence="3" id="KW-1185">Reference proteome</keyword>
<gene>
    <name evidence="2" type="ORF">DNFV4_01829</name>
</gene>
<keyword evidence="1" id="KW-0812">Transmembrane</keyword>
<evidence type="ECO:0000313" key="2">
    <source>
        <dbReference type="EMBL" id="CAI4031405.1"/>
    </source>
</evidence>
<feature type="transmembrane region" description="Helical" evidence="1">
    <location>
        <begin position="91"/>
        <end position="118"/>
    </location>
</feature>
<sequence>MASAFAHAAAASALGVAAGIPFQARRVWILGIVCSILPDLDSLGFLLGLPYEHVLGHRGVTHSLPFAAVLAWMVVRGLFPQAAGSFRLRLYLYFFLCTASHGLLDAMTDGGLGVAFFAPFHNDRYFAPFRPIVVSPLEPHKFFSRRALGILRSEFIWVGLPSLGLAVLAQIWRLAMDRSRSRS</sequence>
<feature type="transmembrane region" description="Helical" evidence="1">
    <location>
        <begin position="59"/>
        <end position="79"/>
    </location>
</feature>
<proteinExistence type="predicted"/>
<reference evidence="2" key="1">
    <citation type="submission" date="2022-10" db="EMBL/GenBank/DDBJ databases">
        <authorList>
            <person name="Koch H."/>
        </authorList>
    </citation>
    <scope>NUCLEOTIDE SEQUENCE</scope>
    <source>
        <strain evidence="2">DNF</strain>
    </source>
</reference>
<dbReference type="Pfam" id="PF04307">
    <property type="entry name" value="YdjM"/>
    <property type="match status" value="1"/>
</dbReference>
<dbReference type="RefSeq" id="WP_289268324.1">
    <property type="nucleotide sequence ID" value="NZ_OX365700.1"/>
</dbReference>
<dbReference type="AlphaFoldDB" id="A0AA86T465"/>
<dbReference type="EMBL" id="OX365700">
    <property type="protein sequence ID" value="CAI4031405.1"/>
    <property type="molecule type" value="Genomic_DNA"/>
</dbReference>
<dbReference type="KEGG" id="nti:DNFV4_01829"/>
<dbReference type="PANTHER" id="PTHR35531:SF1">
    <property type="entry name" value="INNER MEMBRANE PROTEIN YBCI-RELATED"/>
    <property type="match status" value="1"/>
</dbReference>
<accession>A0AA86T465</accession>
<name>A0AA86T465_9BACT</name>
<evidence type="ECO:0000256" key="1">
    <source>
        <dbReference type="SAM" id="Phobius"/>
    </source>
</evidence>
<organism evidence="2 3">
    <name type="scientific">Nitrospira tepida</name>
    <dbReference type="NCBI Taxonomy" id="2973512"/>
    <lineage>
        <taxon>Bacteria</taxon>
        <taxon>Pseudomonadati</taxon>
        <taxon>Nitrospirota</taxon>
        <taxon>Nitrospiria</taxon>
        <taxon>Nitrospirales</taxon>
        <taxon>Nitrospiraceae</taxon>
        <taxon>Nitrospira</taxon>
    </lineage>
</organism>
<dbReference type="InterPro" id="IPR007404">
    <property type="entry name" value="YdjM-like"/>
</dbReference>
<dbReference type="Proteomes" id="UP001179121">
    <property type="component" value="Chromosome"/>
</dbReference>
<protein>
    <submittedName>
        <fullName evidence="2">Inner membrane protein YbcI</fullName>
    </submittedName>
</protein>
<evidence type="ECO:0000313" key="3">
    <source>
        <dbReference type="Proteomes" id="UP001179121"/>
    </source>
</evidence>
<dbReference type="PANTHER" id="PTHR35531">
    <property type="entry name" value="INNER MEMBRANE PROTEIN YBCI-RELATED"/>
    <property type="match status" value="1"/>
</dbReference>